<protein>
    <submittedName>
        <fullName evidence="1">Uncharacterized protein</fullName>
    </submittedName>
</protein>
<accession>A0AA96F3G1</accession>
<evidence type="ECO:0000313" key="1">
    <source>
        <dbReference type="EMBL" id="WNM19292.1"/>
    </source>
</evidence>
<dbReference type="AlphaFoldDB" id="A0AA96EYC5"/>
<name>A0AA96EYC5_9FLAO</name>
<dbReference type="EMBL" id="CP134878">
    <property type="protein sequence ID" value="WNM19292.1"/>
    <property type="molecule type" value="Genomic_DNA"/>
</dbReference>
<sequence>MIPLLLIGTAIAIAAASSEKEKNKLGAVKNLINRYSSRGSKIDVNNLKPQASIMAINKIIDGKVEDYTLDKARTGSIYLKFYVPKTEIDFSVRVSDHSKIDGVDDDTIYDYGNEIDINIFSKERKDEAIIFLKNYFSKIEKLSVNKNVFINKVEKKVIKSKHPEIVIKLFKKLKINYSKTDKQIQQQILEKIIELKPTAVLTKKEYQKSRGLFRYVGESKIKGVVTHISSTGGMISIKGETGKDFTFDDKKIIALKNIATNNTSQWEHFANDYFKK</sequence>
<dbReference type="KEGG" id="fcj:RN605_08255"/>
<organism evidence="1">
    <name type="scientific">Flavobacterium capsici</name>
    <dbReference type="NCBI Taxonomy" id="3075618"/>
    <lineage>
        <taxon>Bacteria</taxon>
        <taxon>Pseudomonadati</taxon>
        <taxon>Bacteroidota</taxon>
        <taxon>Flavobacteriia</taxon>
        <taxon>Flavobacteriales</taxon>
        <taxon>Flavobacteriaceae</taxon>
        <taxon>Flavobacterium</taxon>
    </lineage>
</organism>
<reference evidence="1 3" key="1">
    <citation type="submission" date="2023-09" db="EMBL/GenBank/DDBJ databases">
        <title>Flavobacterium sp. a novel bacteria isolate from Pepper rhizosphere.</title>
        <authorList>
            <person name="Peng Y."/>
            <person name="Lee J."/>
        </authorList>
    </citation>
    <scope>NUCLEOTIDE SEQUENCE</scope>
    <source>
        <strain evidence="1">PMR2A8</strain>
        <strain evidence="2 3">PMTSA4</strain>
    </source>
</reference>
<proteinExistence type="predicted"/>
<accession>A0AA96EYC5</accession>
<dbReference type="EMBL" id="CP134890">
    <property type="protein sequence ID" value="WNM20681.1"/>
    <property type="molecule type" value="Genomic_DNA"/>
</dbReference>
<keyword evidence="3" id="KW-1185">Reference proteome</keyword>
<dbReference type="RefSeq" id="WP_313324106.1">
    <property type="nucleotide sequence ID" value="NZ_CP134878.1"/>
</dbReference>
<gene>
    <name evidence="2" type="ORF">RN605_08255</name>
    <name evidence="1" type="ORF">RN608_01085</name>
</gene>
<evidence type="ECO:0000313" key="3">
    <source>
        <dbReference type="Proteomes" id="UP001304515"/>
    </source>
</evidence>
<evidence type="ECO:0000313" key="2">
    <source>
        <dbReference type="EMBL" id="WNM20681.1"/>
    </source>
</evidence>
<dbReference type="Proteomes" id="UP001304515">
    <property type="component" value="Chromosome"/>
</dbReference>